<gene>
    <name evidence="4" type="ORF">QJS10_CPB15g01409</name>
</gene>
<dbReference type="SUPFAM" id="SSF56784">
    <property type="entry name" value="HAD-like"/>
    <property type="match status" value="1"/>
</dbReference>
<dbReference type="AlphaFoldDB" id="A0AAV9DC51"/>
<keyword evidence="1" id="KW-0653">Protein transport</keyword>
<dbReference type="PANTHER" id="PTHR12210">
    <property type="entry name" value="DULLARD PROTEIN PHOSPHATASE"/>
    <property type="match status" value="1"/>
</dbReference>
<dbReference type="Proteomes" id="UP001180020">
    <property type="component" value="Unassembled WGS sequence"/>
</dbReference>
<keyword evidence="1" id="KW-0813">Transport</keyword>
<sequence length="481" mass="54237">MNRSSMNVCERDAPQLESESAKGTYERKKRRDGSTPSTSEVEEVSNLLHLPEDNAENDAGVILSSNNNLDDSEKTCTDTLERNGELLLDNLQLHGDDLPPKEGKGNRSKKARILASDEVHGDTSLTNTEESWVEVPKAKDEEYDDLRTVMPISKIEPIIPVDASDKESIFCSPLSGGKDYFSGVPEVKEKIMSQPGSLGNNTKNEDNVSPGRAVDQKNSSDMKPIQSETSVSHTRKDTYAPQVSEWWANSLWGPERSISRTRKILLVLDLNGLLADVFFDIDNAYRGDKMIGGKTVFKRPFCDEFLKFCFERFSVGIWSSRRRNNVDGLVDFLMGDMKYNLLFCWDQSMCTTSKFNTLENKNKPMVFKDLKKLWNKKAPGLPWERGDYSRSNTLLVDDSPYKALCNPSGCGIFPHPYNFMDSKDNSLGPGGDLHVYLEALSNAEHVPSYVKTHPFGQRPITQSHPSWKFYIPILRSLGFLY</sequence>
<name>A0AAV9DC51_ACOCL</name>
<reference evidence="4" key="1">
    <citation type="journal article" date="2023" name="Nat. Commun.">
        <title>Diploid and tetraploid genomes of Acorus and the evolution of monocots.</title>
        <authorList>
            <person name="Ma L."/>
            <person name="Liu K.W."/>
            <person name="Li Z."/>
            <person name="Hsiao Y.Y."/>
            <person name="Qi Y."/>
            <person name="Fu T."/>
            <person name="Tang G.D."/>
            <person name="Zhang D."/>
            <person name="Sun W.H."/>
            <person name="Liu D.K."/>
            <person name="Li Y."/>
            <person name="Chen G.Z."/>
            <person name="Liu X.D."/>
            <person name="Liao X.Y."/>
            <person name="Jiang Y.T."/>
            <person name="Yu X."/>
            <person name="Hao Y."/>
            <person name="Huang J."/>
            <person name="Zhao X.W."/>
            <person name="Ke S."/>
            <person name="Chen Y.Y."/>
            <person name="Wu W.L."/>
            <person name="Hsu J.L."/>
            <person name="Lin Y.F."/>
            <person name="Huang M.D."/>
            <person name="Li C.Y."/>
            <person name="Huang L."/>
            <person name="Wang Z.W."/>
            <person name="Zhao X."/>
            <person name="Zhong W.Y."/>
            <person name="Peng D.H."/>
            <person name="Ahmad S."/>
            <person name="Lan S."/>
            <person name="Zhang J.S."/>
            <person name="Tsai W.C."/>
            <person name="Van de Peer Y."/>
            <person name="Liu Z.J."/>
        </authorList>
    </citation>
    <scope>NUCLEOTIDE SEQUENCE</scope>
    <source>
        <strain evidence="4">CP</strain>
    </source>
</reference>
<keyword evidence="1" id="KW-0811">Translocation</keyword>
<feature type="region of interest" description="Disordered" evidence="2">
    <location>
        <begin position="192"/>
        <end position="234"/>
    </location>
</feature>
<dbReference type="PROSITE" id="PS50969">
    <property type="entry name" value="FCP1"/>
    <property type="match status" value="1"/>
</dbReference>
<keyword evidence="5" id="KW-1185">Reference proteome</keyword>
<comment type="subcellular location">
    <subcellularLocation>
        <location evidence="1">Mitochondrion inner membrane</location>
        <topology evidence="1">Single-pass membrane protein</topology>
    </subcellularLocation>
</comment>
<dbReference type="InterPro" id="IPR023214">
    <property type="entry name" value="HAD_sf"/>
</dbReference>
<dbReference type="EMBL" id="JAUJYO010000015">
    <property type="protein sequence ID" value="KAK1297652.1"/>
    <property type="molecule type" value="Genomic_DNA"/>
</dbReference>
<comment type="similarity">
    <text evidence="1">Belongs to the TIM50 family.</text>
</comment>
<comment type="caution">
    <text evidence="4">The sequence shown here is derived from an EMBL/GenBank/DDBJ whole genome shotgun (WGS) entry which is preliminary data.</text>
</comment>
<dbReference type="InterPro" id="IPR004274">
    <property type="entry name" value="FCP1_dom"/>
</dbReference>
<proteinExistence type="inferred from homology"/>
<feature type="compositionally biased region" description="Polar residues" evidence="2">
    <location>
        <begin position="221"/>
        <end position="232"/>
    </location>
</feature>
<reference evidence="4" key="2">
    <citation type="submission" date="2023-06" db="EMBL/GenBank/DDBJ databases">
        <authorList>
            <person name="Ma L."/>
            <person name="Liu K.-W."/>
            <person name="Li Z."/>
            <person name="Hsiao Y.-Y."/>
            <person name="Qi Y."/>
            <person name="Fu T."/>
            <person name="Tang G."/>
            <person name="Zhang D."/>
            <person name="Sun W.-H."/>
            <person name="Liu D.-K."/>
            <person name="Li Y."/>
            <person name="Chen G.-Z."/>
            <person name="Liu X.-D."/>
            <person name="Liao X.-Y."/>
            <person name="Jiang Y.-T."/>
            <person name="Yu X."/>
            <person name="Hao Y."/>
            <person name="Huang J."/>
            <person name="Zhao X.-W."/>
            <person name="Ke S."/>
            <person name="Chen Y.-Y."/>
            <person name="Wu W.-L."/>
            <person name="Hsu J.-L."/>
            <person name="Lin Y.-F."/>
            <person name="Huang M.-D."/>
            <person name="Li C.-Y."/>
            <person name="Huang L."/>
            <person name="Wang Z.-W."/>
            <person name="Zhao X."/>
            <person name="Zhong W.-Y."/>
            <person name="Peng D.-H."/>
            <person name="Ahmad S."/>
            <person name="Lan S."/>
            <person name="Zhang J.-S."/>
            <person name="Tsai W.-C."/>
            <person name="Van De Peer Y."/>
            <person name="Liu Z.-J."/>
        </authorList>
    </citation>
    <scope>NUCLEOTIDE SEQUENCE</scope>
    <source>
        <strain evidence="4">CP</strain>
        <tissue evidence="4">Leaves</tissue>
    </source>
</reference>
<dbReference type="InterPro" id="IPR050365">
    <property type="entry name" value="TIM50"/>
</dbReference>
<evidence type="ECO:0000259" key="3">
    <source>
        <dbReference type="PROSITE" id="PS50969"/>
    </source>
</evidence>
<comment type="function">
    <text evidence="1">Essential component of the TIM23 complex, a complex that mediates the translocation of transit peptide-containing proteins across the mitochondrial inner membrane.</text>
</comment>
<keyword evidence="1" id="KW-0496">Mitochondrion</keyword>
<protein>
    <recommendedName>
        <fullName evidence="1">Mitochondrial import inner membrane translocase subunit TIM50</fullName>
    </recommendedName>
</protein>
<evidence type="ECO:0000256" key="1">
    <source>
        <dbReference type="RuleBase" id="RU365079"/>
    </source>
</evidence>
<feature type="domain" description="FCP1 homology" evidence="3">
    <location>
        <begin position="259"/>
        <end position="440"/>
    </location>
</feature>
<comment type="subunit">
    <text evidence="1">Component of the TIM23 complex.</text>
</comment>
<dbReference type="GO" id="GO:0005744">
    <property type="term" value="C:TIM23 mitochondrial import inner membrane translocase complex"/>
    <property type="evidence" value="ECO:0007669"/>
    <property type="project" value="UniProtKB-UniRule"/>
</dbReference>
<dbReference type="Pfam" id="PF03031">
    <property type="entry name" value="NIF"/>
    <property type="match status" value="1"/>
</dbReference>
<dbReference type="SMART" id="SM00577">
    <property type="entry name" value="CPDc"/>
    <property type="match status" value="1"/>
</dbReference>
<dbReference type="Gene3D" id="3.40.50.1000">
    <property type="entry name" value="HAD superfamily/HAD-like"/>
    <property type="match status" value="1"/>
</dbReference>
<evidence type="ECO:0000313" key="5">
    <source>
        <dbReference type="Proteomes" id="UP001180020"/>
    </source>
</evidence>
<organism evidence="4 5">
    <name type="scientific">Acorus calamus</name>
    <name type="common">Sweet flag</name>
    <dbReference type="NCBI Taxonomy" id="4465"/>
    <lineage>
        <taxon>Eukaryota</taxon>
        <taxon>Viridiplantae</taxon>
        <taxon>Streptophyta</taxon>
        <taxon>Embryophyta</taxon>
        <taxon>Tracheophyta</taxon>
        <taxon>Spermatophyta</taxon>
        <taxon>Magnoliopsida</taxon>
        <taxon>Liliopsida</taxon>
        <taxon>Acoraceae</taxon>
        <taxon>Acorus</taxon>
    </lineage>
</organism>
<dbReference type="GO" id="GO:0015031">
    <property type="term" value="P:protein transport"/>
    <property type="evidence" value="ECO:0007669"/>
    <property type="project" value="UniProtKB-KW"/>
</dbReference>
<keyword evidence="1" id="KW-0809">Transit peptide</keyword>
<accession>A0AAV9DC51</accession>
<feature type="region of interest" description="Disordered" evidence="2">
    <location>
        <begin position="1"/>
        <end position="57"/>
    </location>
</feature>
<dbReference type="InterPro" id="IPR036412">
    <property type="entry name" value="HAD-like_sf"/>
</dbReference>
<evidence type="ECO:0000256" key="2">
    <source>
        <dbReference type="SAM" id="MobiDB-lite"/>
    </source>
</evidence>
<evidence type="ECO:0000313" key="4">
    <source>
        <dbReference type="EMBL" id="KAK1297652.1"/>
    </source>
</evidence>